<dbReference type="CDD" id="cd00038">
    <property type="entry name" value="CAP_ED"/>
    <property type="match status" value="1"/>
</dbReference>
<dbReference type="PROSITE" id="PS50042">
    <property type="entry name" value="CNMP_BINDING_3"/>
    <property type="match status" value="1"/>
</dbReference>
<dbReference type="PANTHER" id="PTHR24567">
    <property type="entry name" value="CRP FAMILY TRANSCRIPTIONAL REGULATORY PROTEIN"/>
    <property type="match status" value="1"/>
</dbReference>
<dbReference type="InterPro" id="IPR000595">
    <property type="entry name" value="cNMP-bd_dom"/>
</dbReference>
<dbReference type="InterPro" id="IPR012318">
    <property type="entry name" value="HTH_CRP"/>
</dbReference>
<dbReference type="GO" id="GO:0003677">
    <property type="term" value="F:DNA binding"/>
    <property type="evidence" value="ECO:0007669"/>
    <property type="project" value="UniProtKB-KW"/>
</dbReference>
<dbReference type="GO" id="GO:0003700">
    <property type="term" value="F:DNA-binding transcription factor activity"/>
    <property type="evidence" value="ECO:0007669"/>
    <property type="project" value="InterPro"/>
</dbReference>
<dbReference type="InterPro" id="IPR014710">
    <property type="entry name" value="RmlC-like_jellyroll"/>
</dbReference>
<dbReference type="PANTHER" id="PTHR24567:SF75">
    <property type="entry name" value="FUMARATE AND NITRATE REDUCTION REGULATORY PROTEIN"/>
    <property type="match status" value="1"/>
</dbReference>
<comment type="caution">
    <text evidence="6">The sequence shown here is derived from an EMBL/GenBank/DDBJ whole genome shotgun (WGS) entry which is preliminary data.</text>
</comment>
<dbReference type="Pfam" id="PF00027">
    <property type="entry name" value="cNMP_binding"/>
    <property type="match status" value="1"/>
</dbReference>
<dbReference type="CDD" id="cd00092">
    <property type="entry name" value="HTH_CRP"/>
    <property type="match status" value="1"/>
</dbReference>
<keyword evidence="7" id="KW-1185">Reference proteome</keyword>
<dbReference type="PROSITE" id="PS00042">
    <property type="entry name" value="HTH_CRP_1"/>
    <property type="match status" value="1"/>
</dbReference>
<evidence type="ECO:0000259" key="5">
    <source>
        <dbReference type="PROSITE" id="PS51063"/>
    </source>
</evidence>
<evidence type="ECO:0000313" key="7">
    <source>
        <dbReference type="Proteomes" id="UP000529637"/>
    </source>
</evidence>
<keyword evidence="2" id="KW-0238">DNA-binding</keyword>
<dbReference type="SMART" id="SM00419">
    <property type="entry name" value="HTH_CRP"/>
    <property type="match status" value="1"/>
</dbReference>
<evidence type="ECO:0000256" key="3">
    <source>
        <dbReference type="ARBA" id="ARBA00023163"/>
    </source>
</evidence>
<dbReference type="InterPro" id="IPR018490">
    <property type="entry name" value="cNMP-bd_dom_sf"/>
</dbReference>
<dbReference type="InterPro" id="IPR036390">
    <property type="entry name" value="WH_DNA-bd_sf"/>
</dbReference>
<sequence>MHSETTLPRLARALAAVCGPVRETDISASQQAGYRISGALKLLSDALAPARRMLHAGDVIYQAGEQFGNLYILNSGLVKIVNLSVDGRQQVVGLNFRGDWLGFDGIAHGRYSCDAVAIDTGEVWVIRYDALLVACAVQPALLALLHEAMSREIGRDRDALMSVCTLPADARVADFLRSWAQSQADGGMRTDEITLRMTRAEIGNYLGMTLETVSRSLSKLARDKVIAFAEKGRRNVRIPDVEALSAFVQRCLTPVPMLQ</sequence>
<dbReference type="GO" id="GO:0005829">
    <property type="term" value="C:cytosol"/>
    <property type="evidence" value="ECO:0007669"/>
    <property type="project" value="TreeGrafter"/>
</dbReference>
<feature type="domain" description="Cyclic nucleotide-binding" evidence="4">
    <location>
        <begin position="43"/>
        <end position="102"/>
    </location>
</feature>
<name>A0A7Y6NSG7_9BURK</name>
<gene>
    <name evidence="6" type="ORF">HQN59_22410</name>
</gene>
<evidence type="ECO:0000313" key="6">
    <source>
        <dbReference type="EMBL" id="NUZ08505.1"/>
    </source>
</evidence>
<dbReference type="Proteomes" id="UP000529637">
    <property type="component" value="Unassembled WGS sequence"/>
</dbReference>
<protein>
    <submittedName>
        <fullName evidence="6">Crp/Fnr family transcriptional regulator</fullName>
    </submittedName>
</protein>
<dbReference type="SMART" id="SM00100">
    <property type="entry name" value="cNMP"/>
    <property type="match status" value="1"/>
</dbReference>
<evidence type="ECO:0000256" key="2">
    <source>
        <dbReference type="ARBA" id="ARBA00023125"/>
    </source>
</evidence>
<dbReference type="InterPro" id="IPR018335">
    <property type="entry name" value="Tscrpt_reg_HTH_Crp-type_CS"/>
</dbReference>
<keyword evidence="1" id="KW-0805">Transcription regulation</keyword>
<dbReference type="Gene3D" id="2.60.120.10">
    <property type="entry name" value="Jelly Rolls"/>
    <property type="match status" value="1"/>
</dbReference>
<dbReference type="PRINTS" id="PR00034">
    <property type="entry name" value="HTHCRP"/>
</dbReference>
<dbReference type="Pfam" id="PF13545">
    <property type="entry name" value="HTH_Crp_2"/>
    <property type="match status" value="1"/>
</dbReference>
<evidence type="ECO:0000259" key="4">
    <source>
        <dbReference type="PROSITE" id="PS50042"/>
    </source>
</evidence>
<feature type="domain" description="HTH crp-type" evidence="5">
    <location>
        <begin position="166"/>
        <end position="242"/>
    </location>
</feature>
<keyword evidence="3" id="KW-0804">Transcription</keyword>
<reference evidence="6 7" key="1">
    <citation type="submission" date="2020-06" db="EMBL/GenBank/DDBJ databases">
        <title>Schlegella sp. ID0723 isolated from air conditioner.</title>
        <authorList>
            <person name="Kim D.Y."/>
            <person name="Kim D.-U."/>
        </authorList>
    </citation>
    <scope>NUCLEOTIDE SEQUENCE [LARGE SCALE GENOMIC DNA]</scope>
    <source>
        <strain evidence="6 7">ID0723</strain>
    </source>
</reference>
<dbReference type="PROSITE" id="PS51063">
    <property type="entry name" value="HTH_CRP_2"/>
    <property type="match status" value="1"/>
</dbReference>
<dbReference type="SUPFAM" id="SSF46785">
    <property type="entry name" value="Winged helix' DNA-binding domain"/>
    <property type="match status" value="1"/>
</dbReference>
<dbReference type="SUPFAM" id="SSF51206">
    <property type="entry name" value="cAMP-binding domain-like"/>
    <property type="match status" value="1"/>
</dbReference>
<dbReference type="AlphaFoldDB" id="A0A7Y6NSG7"/>
<evidence type="ECO:0000256" key="1">
    <source>
        <dbReference type="ARBA" id="ARBA00023015"/>
    </source>
</evidence>
<dbReference type="InterPro" id="IPR050397">
    <property type="entry name" value="Env_Response_Regulators"/>
</dbReference>
<dbReference type="EMBL" id="JABWMJ010000013">
    <property type="protein sequence ID" value="NUZ08505.1"/>
    <property type="molecule type" value="Genomic_DNA"/>
</dbReference>
<dbReference type="InterPro" id="IPR036388">
    <property type="entry name" value="WH-like_DNA-bd_sf"/>
</dbReference>
<accession>A0A7Y6NSG7</accession>
<organism evidence="6 7">
    <name type="scientific">Piscinibacter koreensis</name>
    <dbReference type="NCBI Taxonomy" id="2742824"/>
    <lineage>
        <taxon>Bacteria</taxon>
        <taxon>Pseudomonadati</taxon>
        <taxon>Pseudomonadota</taxon>
        <taxon>Betaproteobacteria</taxon>
        <taxon>Burkholderiales</taxon>
        <taxon>Sphaerotilaceae</taxon>
        <taxon>Piscinibacter</taxon>
    </lineage>
</organism>
<proteinExistence type="predicted"/>
<dbReference type="Gene3D" id="1.10.10.10">
    <property type="entry name" value="Winged helix-like DNA-binding domain superfamily/Winged helix DNA-binding domain"/>
    <property type="match status" value="1"/>
</dbReference>